<gene>
    <name evidence="11" type="ORF">ElyMa_003514300</name>
</gene>
<evidence type="ECO:0000256" key="4">
    <source>
        <dbReference type="ARBA" id="ARBA00022679"/>
    </source>
</evidence>
<keyword evidence="4 11" id="KW-0808">Transferase</keyword>
<reference evidence="11 12" key="1">
    <citation type="journal article" date="2021" name="Elife">
        <title>Chloroplast acquisition without the gene transfer in kleptoplastic sea slugs, Plakobranchus ocellatus.</title>
        <authorList>
            <person name="Maeda T."/>
            <person name="Takahashi S."/>
            <person name="Yoshida T."/>
            <person name="Shimamura S."/>
            <person name="Takaki Y."/>
            <person name="Nagai Y."/>
            <person name="Toyoda A."/>
            <person name="Suzuki Y."/>
            <person name="Arimoto A."/>
            <person name="Ishii H."/>
            <person name="Satoh N."/>
            <person name="Nishiyama T."/>
            <person name="Hasebe M."/>
            <person name="Maruyama T."/>
            <person name="Minagawa J."/>
            <person name="Obokata J."/>
            <person name="Shigenobu S."/>
        </authorList>
    </citation>
    <scope>NUCLEOTIDE SEQUENCE [LARGE SCALE GENOMIC DNA]</scope>
</reference>
<evidence type="ECO:0000256" key="3">
    <source>
        <dbReference type="ARBA" id="ARBA00022602"/>
    </source>
</evidence>
<keyword evidence="12" id="KW-1185">Reference proteome</keyword>
<sequence length="70" mass="7657">EKLVQFILACQDEETGGFADRPGDMVDPFHTLFGLAALSLLGDPDVKPVNPVLCMPEEDIRKAGVKLQFL</sequence>
<comment type="cofactor">
    <cofactor evidence="1">
        <name>Zn(2+)</name>
        <dbReference type="ChEBI" id="CHEBI:29105"/>
    </cofactor>
</comment>
<proteinExistence type="inferred from homology"/>
<dbReference type="PANTHER" id="PTHR11774">
    <property type="entry name" value="GERANYLGERANYL TRANSFERASE TYPE BETA SUBUNIT"/>
    <property type="match status" value="1"/>
</dbReference>
<dbReference type="Pfam" id="PF00432">
    <property type="entry name" value="Prenyltrans"/>
    <property type="match status" value="1"/>
</dbReference>
<dbReference type="AlphaFoldDB" id="A0AAV4EF93"/>
<feature type="non-terminal residue" evidence="11">
    <location>
        <position position="1"/>
    </location>
</feature>
<evidence type="ECO:0000256" key="1">
    <source>
        <dbReference type="ARBA" id="ARBA00001947"/>
    </source>
</evidence>
<name>A0AAV4EF93_9GAST</name>
<evidence type="ECO:0000313" key="11">
    <source>
        <dbReference type="EMBL" id="GFR59722.1"/>
    </source>
</evidence>
<evidence type="ECO:0000256" key="2">
    <source>
        <dbReference type="ARBA" id="ARBA00010497"/>
    </source>
</evidence>
<evidence type="ECO:0000256" key="5">
    <source>
        <dbReference type="ARBA" id="ARBA00022723"/>
    </source>
</evidence>
<evidence type="ECO:0000256" key="9">
    <source>
        <dbReference type="ARBA" id="ARBA00032766"/>
    </source>
</evidence>
<dbReference type="InterPro" id="IPR045089">
    <property type="entry name" value="PGGT1B-like"/>
</dbReference>
<dbReference type="PANTHER" id="PTHR11774:SF11">
    <property type="entry name" value="GERANYLGERANYL TRANSFERASE TYPE-2 SUBUNIT BETA"/>
    <property type="match status" value="1"/>
</dbReference>
<keyword evidence="7" id="KW-0862">Zinc</keyword>
<keyword evidence="6" id="KW-0677">Repeat</keyword>
<protein>
    <recommendedName>
        <fullName evidence="8">Geranylgeranyl transferase type II subunit beta</fullName>
    </recommendedName>
    <alternativeName>
        <fullName evidence="9">Type II protein geranyl-geranyltransferase subunit beta</fullName>
    </alternativeName>
</protein>
<keyword evidence="5" id="KW-0479">Metal-binding</keyword>
<accession>A0AAV4EF93</accession>
<dbReference type="GO" id="GO:0004663">
    <property type="term" value="F:Rab geranylgeranyltransferase activity"/>
    <property type="evidence" value="ECO:0007669"/>
    <property type="project" value="TreeGrafter"/>
</dbReference>
<keyword evidence="3" id="KW-0637">Prenyltransferase</keyword>
<evidence type="ECO:0000256" key="6">
    <source>
        <dbReference type="ARBA" id="ARBA00022737"/>
    </source>
</evidence>
<evidence type="ECO:0000256" key="7">
    <source>
        <dbReference type="ARBA" id="ARBA00022833"/>
    </source>
</evidence>
<dbReference type="InterPro" id="IPR001330">
    <property type="entry name" value="Prenyltrans"/>
</dbReference>
<evidence type="ECO:0000259" key="10">
    <source>
        <dbReference type="Pfam" id="PF00432"/>
    </source>
</evidence>
<dbReference type="EMBL" id="BMAT01007196">
    <property type="protein sequence ID" value="GFR59722.1"/>
    <property type="molecule type" value="Genomic_DNA"/>
</dbReference>
<dbReference type="Gene3D" id="1.50.10.20">
    <property type="match status" value="1"/>
</dbReference>
<comment type="caution">
    <text evidence="11">The sequence shown here is derived from an EMBL/GenBank/DDBJ whole genome shotgun (WGS) entry which is preliminary data.</text>
</comment>
<feature type="domain" description="Prenyltransferase alpha-alpha toroid" evidence="10">
    <location>
        <begin position="2"/>
        <end position="55"/>
    </location>
</feature>
<evidence type="ECO:0000313" key="12">
    <source>
        <dbReference type="Proteomes" id="UP000762676"/>
    </source>
</evidence>
<dbReference type="GO" id="GO:0005968">
    <property type="term" value="C:Rab-protein geranylgeranyltransferase complex"/>
    <property type="evidence" value="ECO:0007669"/>
    <property type="project" value="TreeGrafter"/>
</dbReference>
<dbReference type="GO" id="GO:0046872">
    <property type="term" value="F:metal ion binding"/>
    <property type="evidence" value="ECO:0007669"/>
    <property type="project" value="UniProtKB-KW"/>
</dbReference>
<evidence type="ECO:0000256" key="8">
    <source>
        <dbReference type="ARBA" id="ARBA00030816"/>
    </source>
</evidence>
<organism evidence="11 12">
    <name type="scientific">Elysia marginata</name>
    <dbReference type="NCBI Taxonomy" id="1093978"/>
    <lineage>
        <taxon>Eukaryota</taxon>
        <taxon>Metazoa</taxon>
        <taxon>Spiralia</taxon>
        <taxon>Lophotrochozoa</taxon>
        <taxon>Mollusca</taxon>
        <taxon>Gastropoda</taxon>
        <taxon>Heterobranchia</taxon>
        <taxon>Euthyneura</taxon>
        <taxon>Panpulmonata</taxon>
        <taxon>Sacoglossa</taxon>
        <taxon>Placobranchoidea</taxon>
        <taxon>Plakobranchidae</taxon>
        <taxon>Elysia</taxon>
    </lineage>
</organism>
<dbReference type="InterPro" id="IPR008930">
    <property type="entry name" value="Terpenoid_cyclase/PrenylTrfase"/>
</dbReference>
<dbReference type="Proteomes" id="UP000762676">
    <property type="component" value="Unassembled WGS sequence"/>
</dbReference>
<comment type="similarity">
    <text evidence="2">Belongs to the protein prenyltransferase subunit beta family.</text>
</comment>
<dbReference type="SUPFAM" id="SSF48239">
    <property type="entry name" value="Terpenoid cyclases/Protein prenyltransferases"/>
    <property type="match status" value="1"/>
</dbReference>